<keyword evidence="3" id="KW-1185">Reference proteome</keyword>
<dbReference type="EMBL" id="JANPWB010000003">
    <property type="protein sequence ID" value="KAJ1204160.1"/>
    <property type="molecule type" value="Genomic_DNA"/>
</dbReference>
<reference evidence="2" key="1">
    <citation type="journal article" date="2022" name="bioRxiv">
        <title>Sequencing and chromosome-scale assembly of the giantPleurodeles waltlgenome.</title>
        <authorList>
            <person name="Brown T."/>
            <person name="Elewa A."/>
            <person name="Iarovenko S."/>
            <person name="Subramanian E."/>
            <person name="Araus A.J."/>
            <person name="Petzold A."/>
            <person name="Susuki M."/>
            <person name="Suzuki K.-i.T."/>
            <person name="Hayashi T."/>
            <person name="Toyoda A."/>
            <person name="Oliveira C."/>
            <person name="Osipova E."/>
            <person name="Leigh N.D."/>
            <person name="Simon A."/>
            <person name="Yun M.H."/>
        </authorList>
    </citation>
    <scope>NUCLEOTIDE SEQUENCE</scope>
    <source>
        <strain evidence="2">20211129_DDA</strain>
        <tissue evidence="2">Liver</tissue>
    </source>
</reference>
<feature type="compositionally biased region" description="Basic and acidic residues" evidence="1">
    <location>
        <begin position="74"/>
        <end position="91"/>
    </location>
</feature>
<organism evidence="2 3">
    <name type="scientific">Pleurodeles waltl</name>
    <name type="common">Iberian ribbed newt</name>
    <dbReference type="NCBI Taxonomy" id="8319"/>
    <lineage>
        <taxon>Eukaryota</taxon>
        <taxon>Metazoa</taxon>
        <taxon>Chordata</taxon>
        <taxon>Craniata</taxon>
        <taxon>Vertebrata</taxon>
        <taxon>Euteleostomi</taxon>
        <taxon>Amphibia</taxon>
        <taxon>Batrachia</taxon>
        <taxon>Caudata</taxon>
        <taxon>Salamandroidea</taxon>
        <taxon>Salamandridae</taxon>
        <taxon>Pleurodelinae</taxon>
        <taxon>Pleurodeles</taxon>
    </lineage>
</organism>
<evidence type="ECO:0000313" key="2">
    <source>
        <dbReference type="EMBL" id="KAJ1204160.1"/>
    </source>
</evidence>
<sequence>MVTGQGVMKIISSPDADRTSPGGTAETVVPDLEELHAAAANLPGANAEGERVLKPVRTKRRGEAFSAGSEDGIVEERWANRWKQMPEEGRPQAETPRNLRVQLEEGDSEERQSAQTGHALGRAWPRQVRSEIQAGNGGKRGFGLIQKDTGILT</sequence>
<gene>
    <name evidence="2" type="ORF">NDU88_007941</name>
</gene>
<protein>
    <submittedName>
        <fullName evidence="2">Uncharacterized protein</fullName>
    </submittedName>
</protein>
<dbReference type="Proteomes" id="UP001066276">
    <property type="component" value="Chromosome 2_1"/>
</dbReference>
<dbReference type="AlphaFoldDB" id="A0AAV7VU07"/>
<accession>A0AAV7VU07</accession>
<feature type="region of interest" description="Disordered" evidence="1">
    <location>
        <begin position="40"/>
        <end position="153"/>
    </location>
</feature>
<evidence type="ECO:0000313" key="3">
    <source>
        <dbReference type="Proteomes" id="UP001066276"/>
    </source>
</evidence>
<comment type="caution">
    <text evidence="2">The sequence shown here is derived from an EMBL/GenBank/DDBJ whole genome shotgun (WGS) entry which is preliminary data.</text>
</comment>
<proteinExistence type="predicted"/>
<evidence type="ECO:0000256" key="1">
    <source>
        <dbReference type="SAM" id="MobiDB-lite"/>
    </source>
</evidence>
<name>A0AAV7VU07_PLEWA</name>
<feature type="region of interest" description="Disordered" evidence="1">
    <location>
        <begin position="1"/>
        <end position="26"/>
    </location>
</feature>